<dbReference type="InterPro" id="IPR045179">
    <property type="entry name" value="YgfZ/GcvT"/>
</dbReference>
<dbReference type="Pfam" id="PF01571">
    <property type="entry name" value="GCV_T"/>
    <property type="match status" value="1"/>
</dbReference>
<evidence type="ECO:0000259" key="1">
    <source>
        <dbReference type="Pfam" id="PF01571"/>
    </source>
</evidence>
<dbReference type="RefSeq" id="WP_348757165.1">
    <property type="nucleotide sequence ID" value="NZ_OZ026884.1"/>
</dbReference>
<sequence length="361" mass="38429">MATFETLAPQAASTAVPPPAEASWRALLEQSGARLEEGSVVDFGRGEEERRLALKSEVLADLSHLGLIEVRGEDAQKFLANLFTGDVRLVSPERGMFTSWCDAKGRAQATFWLLMRDGAYLLVLPRERVPSVLAGLKRYQLRTKVTLTDRSGELPLIGLAGPGMADRLSAALGAAPPGEVGETGAYGGCTLMAIHGQPHRRWLGLGEAKAVAGLWRSLLPGASPVGREAWSLLDILAGIPLLVGETSGEFIPQMLNMEALGGLSFSKGCYPGQEVIARLHYRGQLKRRLYLAFVSSDRVPAPGTSLEGEGLTESVGTVLAAARHPDGRVALLGVLKIEEKGRGPVHLGDAQGPVLAFVEES</sequence>
<dbReference type="InterPro" id="IPR006222">
    <property type="entry name" value="GCVT_N"/>
</dbReference>
<reference evidence="2 3" key="1">
    <citation type="submission" date="2024-04" db="EMBL/GenBank/DDBJ databases">
        <authorList>
            <person name="Cremers G."/>
        </authorList>
    </citation>
    <scope>NUCLEOTIDE SEQUENCE [LARGE SCALE GENOMIC DNA]</scope>
    <source>
        <strain evidence="2">MeCH1-AG</strain>
    </source>
</reference>
<proteinExistence type="predicted"/>
<dbReference type="Gene3D" id="2.40.30.160">
    <property type="match status" value="1"/>
</dbReference>
<accession>A0ABP1C8I8</accession>
<dbReference type="EMBL" id="OZ026884">
    <property type="protein sequence ID" value="CAL1240572.1"/>
    <property type="molecule type" value="Genomic_DNA"/>
</dbReference>
<feature type="domain" description="GCVT N-terminal" evidence="1">
    <location>
        <begin position="49"/>
        <end position="171"/>
    </location>
</feature>
<name>A0ABP1C8I8_9GAMM</name>
<keyword evidence="3" id="KW-1185">Reference proteome</keyword>
<dbReference type="NCBIfam" id="TIGR03317">
    <property type="entry name" value="ygfZ_signature"/>
    <property type="match status" value="1"/>
</dbReference>
<dbReference type="InterPro" id="IPR029043">
    <property type="entry name" value="GcvT/YgfZ_C"/>
</dbReference>
<dbReference type="Gene3D" id="3.30.70.1630">
    <property type="match status" value="1"/>
</dbReference>
<dbReference type="Gene3D" id="3.30.70.1400">
    <property type="entry name" value="Aminomethyltransferase beta-barrel domains"/>
    <property type="match status" value="1"/>
</dbReference>
<dbReference type="InterPro" id="IPR017703">
    <property type="entry name" value="YgfZ/GCV_T_CS"/>
</dbReference>
<evidence type="ECO:0000313" key="3">
    <source>
        <dbReference type="Proteomes" id="UP001497493"/>
    </source>
</evidence>
<protein>
    <submittedName>
        <fullName evidence="2">Folate-dependent protein for Fe/S cluster synthesis/repair in oxidative stress</fullName>
    </submittedName>
</protein>
<evidence type="ECO:0000313" key="2">
    <source>
        <dbReference type="EMBL" id="CAL1240572.1"/>
    </source>
</evidence>
<dbReference type="SUPFAM" id="SSF103025">
    <property type="entry name" value="Folate-binding domain"/>
    <property type="match status" value="1"/>
</dbReference>
<dbReference type="Proteomes" id="UP001497493">
    <property type="component" value="Chromosome"/>
</dbReference>
<dbReference type="PANTHER" id="PTHR22602">
    <property type="entry name" value="TRANSFERASE CAF17, MITOCHONDRIAL-RELATED"/>
    <property type="match status" value="1"/>
</dbReference>
<dbReference type="SUPFAM" id="SSF101790">
    <property type="entry name" value="Aminomethyltransferase beta-barrel domain"/>
    <property type="match status" value="1"/>
</dbReference>
<organism evidence="2 3">
    <name type="scientific">Candidatus Methylocalor cossyra</name>
    <dbReference type="NCBI Taxonomy" id="3108543"/>
    <lineage>
        <taxon>Bacteria</taxon>
        <taxon>Pseudomonadati</taxon>
        <taxon>Pseudomonadota</taxon>
        <taxon>Gammaproteobacteria</taxon>
        <taxon>Methylococcales</taxon>
        <taxon>Methylococcaceae</taxon>
        <taxon>Candidatus Methylocalor</taxon>
    </lineage>
</organism>
<gene>
    <name evidence="2" type="ORF">MECH1_V1_1796</name>
</gene>
<dbReference type="PANTHER" id="PTHR22602:SF0">
    <property type="entry name" value="TRANSFERASE CAF17, MITOCHONDRIAL-RELATED"/>
    <property type="match status" value="1"/>
</dbReference>